<evidence type="ECO:0000256" key="4">
    <source>
        <dbReference type="ARBA" id="ARBA00022989"/>
    </source>
</evidence>
<evidence type="ECO:0000313" key="8">
    <source>
        <dbReference type="EMBL" id="KRH94398.1"/>
    </source>
</evidence>
<dbReference type="EMBL" id="LGUB01000082">
    <property type="protein sequence ID" value="KRH94398.1"/>
    <property type="molecule type" value="Genomic_DNA"/>
</dbReference>
<name>A0A0R0M490_9MICR</name>
<feature type="transmembrane region" description="Helical" evidence="6">
    <location>
        <begin position="395"/>
        <end position="413"/>
    </location>
</feature>
<protein>
    <recommendedName>
        <fullName evidence="7">Major facilitator superfamily associated domain-containing protein</fullName>
    </recommendedName>
</protein>
<dbReference type="Pfam" id="PF12832">
    <property type="entry name" value="MFS_1_like"/>
    <property type="match status" value="1"/>
</dbReference>
<dbReference type="AlphaFoldDB" id="A0A0R0M490"/>
<feature type="transmembrane region" description="Helical" evidence="6">
    <location>
        <begin position="298"/>
        <end position="318"/>
    </location>
</feature>
<feature type="transmembrane region" description="Helical" evidence="6">
    <location>
        <begin position="98"/>
        <end position="118"/>
    </location>
</feature>
<evidence type="ECO:0000256" key="5">
    <source>
        <dbReference type="ARBA" id="ARBA00023136"/>
    </source>
</evidence>
<feature type="transmembrane region" description="Helical" evidence="6">
    <location>
        <begin position="7"/>
        <end position="28"/>
    </location>
</feature>
<dbReference type="Gene3D" id="1.20.1250.20">
    <property type="entry name" value="MFS general substrate transporter like domains"/>
    <property type="match status" value="1"/>
</dbReference>
<dbReference type="GO" id="GO:0016020">
    <property type="term" value="C:membrane"/>
    <property type="evidence" value="ECO:0007669"/>
    <property type="project" value="UniProtKB-SubCell"/>
</dbReference>
<dbReference type="Proteomes" id="UP000051530">
    <property type="component" value="Unassembled WGS sequence"/>
</dbReference>
<gene>
    <name evidence="8" type="ORF">M153_2750009285</name>
</gene>
<feature type="transmembrane region" description="Helical" evidence="6">
    <location>
        <begin position="173"/>
        <end position="196"/>
    </location>
</feature>
<keyword evidence="9" id="KW-1185">Reference proteome</keyword>
<dbReference type="InterPro" id="IPR051717">
    <property type="entry name" value="MFS_MFSD6"/>
</dbReference>
<dbReference type="SUPFAM" id="SSF103473">
    <property type="entry name" value="MFS general substrate transporter"/>
    <property type="match status" value="1"/>
</dbReference>
<keyword evidence="3 6" id="KW-0812">Transmembrane</keyword>
<accession>A0A0R0M490</accession>
<evidence type="ECO:0000313" key="9">
    <source>
        <dbReference type="Proteomes" id="UP000051530"/>
    </source>
</evidence>
<feature type="transmembrane region" description="Helical" evidence="6">
    <location>
        <begin position="72"/>
        <end position="92"/>
    </location>
</feature>
<dbReference type="PANTHER" id="PTHR16172">
    <property type="entry name" value="MAJOR FACILITATOR SUPERFAMILY DOMAIN-CONTAINING PROTEIN 6-LIKE"/>
    <property type="match status" value="1"/>
</dbReference>
<organism evidence="8 9">
    <name type="scientific">Pseudoloma neurophilia</name>
    <dbReference type="NCBI Taxonomy" id="146866"/>
    <lineage>
        <taxon>Eukaryota</taxon>
        <taxon>Fungi</taxon>
        <taxon>Fungi incertae sedis</taxon>
        <taxon>Microsporidia</taxon>
        <taxon>Pseudoloma</taxon>
    </lineage>
</organism>
<evidence type="ECO:0000256" key="2">
    <source>
        <dbReference type="ARBA" id="ARBA00005241"/>
    </source>
</evidence>
<evidence type="ECO:0000256" key="3">
    <source>
        <dbReference type="ARBA" id="ARBA00022692"/>
    </source>
</evidence>
<comment type="subcellular location">
    <subcellularLocation>
        <location evidence="1">Membrane</location>
        <topology evidence="1">Multi-pass membrane protein</topology>
    </subcellularLocation>
</comment>
<dbReference type="OrthoDB" id="10378782at2759"/>
<comment type="similarity">
    <text evidence="2">Belongs to the major facilitator superfamily. MFSD6 family.</text>
</comment>
<evidence type="ECO:0000256" key="1">
    <source>
        <dbReference type="ARBA" id="ARBA00004141"/>
    </source>
</evidence>
<feature type="domain" description="Major facilitator superfamily associated" evidence="7">
    <location>
        <begin position="46"/>
        <end position="399"/>
    </location>
</feature>
<feature type="transmembrane region" description="Helical" evidence="6">
    <location>
        <begin position="354"/>
        <end position="375"/>
    </location>
</feature>
<keyword evidence="4 6" id="KW-1133">Transmembrane helix</keyword>
<evidence type="ECO:0000259" key="7">
    <source>
        <dbReference type="Pfam" id="PF12832"/>
    </source>
</evidence>
<feature type="transmembrane region" description="Helical" evidence="6">
    <location>
        <begin position="325"/>
        <end position="348"/>
    </location>
</feature>
<feature type="transmembrane region" description="Helical" evidence="6">
    <location>
        <begin position="440"/>
        <end position="461"/>
    </location>
</feature>
<dbReference type="InterPro" id="IPR024989">
    <property type="entry name" value="MFS_assoc_dom"/>
</dbReference>
<evidence type="ECO:0000256" key="6">
    <source>
        <dbReference type="SAM" id="Phobius"/>
    </source>
</evidence>
<feature type="transmembrane region" description="Helical" evidence="6">
    <location>
        <begin position="266"/>
        <end position="286"/>
    </location>
</feature>
<sequence length="466" mass="54154">MKKFDHLITFCFISFLNTFCFSLFQNYIFNMMGECTQISFRAICMLQIFSLFNFFGSFFWSKLADTTKKHNWIMVFNSYFYGILVIAILMIKSITNKTYQLIFLVIIAIFREFTLGSFGPSQDALIMNYLAQNKRKLSLMSHITFVRSIGIILSMLYQILIDFKVPKNNHYTVNLITFFSMVSLTSFFLIFTVPPFKTVENENFSRIGEYQEDLNQNNQSNEKDEVNQEFYRQYDLNHNNEQDIQYSSKKRDQKNILQILMTKSLFLLYISALIAGIFKCIVVNFLPTFLRVRGEEGYTVKVCYTIRSIIEAIAIFLLSSVTHNLSILFMSSIVSAFLSLLLCFISNYHIYSLYFSEILIGYNRSMFSFSTILLFRTYSTSETQSQLQGLRNSAYNGMACVVFGVLAFFFVPSDIVDPSQAKPDQKSLMNAKINDLFLKVYKYLMVLVALSIIPAFVAFLLRKKHL</sequence>
<dbReference type="PANTHER" id="PTHR16172:SF41">
    <property type="entry name" value="MAJOR FACILITATOR SUPERFAMILY DOMAIN-CONTAINING PROTEIN 6-LIKE"/>
    <property type="match status" value="1"/>
</dbReference>
<reference evidence="8 9" key="1">
    <citation type="submission" date="2015-07" db="EMBL/GenBank/DDBJ databases">
        <title>The genome of Pseudoloma neurophilia, a relevant intracellular parasite of the zebrafish.</title>
        <authorList>
            <person name="Ndikumana S."/>
            <person name="Pelin A."/>
            <person name="Sanders J."/>
            <person name="Corradi N."/>
        </authorList>
    </citation>
    <scope>NUCLEOTIDE SEQUENCE [LARGE SCALE GENOMIC DNA]</scope>
    <source>
        <strain evidence="8 9">MK1</strain>
    </source>
</reference>
<dbReference type="VEuPathDB" id="MicrosporidiaDB:M153_2750009285"/>
<keyword evidence="5 6" id="KW-0472">Membrane</keyword>
<proteinExistence type="inferred from homology"/>
<dbReference type="InterPro" id="IPR036259">
    <property type="entry name" value="MFS_trans_sf"/>
</dbReference>
<feature type="transmembrane region" description="Helical" evidence="6">
    <location>
        <begin position="139"/>
        <end position="161"/>
    </location>
</feature>
<feature type="transmembrane region" description="Helical" evidence="6">
    <location>
        <begin position="40"/>
        <end position="60"/>
    </location>
</feature>
<comment type="caution">
    <text evidence="8">The sequence shown here is derived from an EMBL/GenBank/DDBJ whole genome shotgun (WGS) entry which is preliminary data.</text>
</comment>